<dbReference type="PROSITE" id="PS51257">
    <property type="entry name" value="PROKAR_LIPOPROTEIN"/>
    <property type="match status" value="1"/>
</dbReference>
<keyword evidence="5" id="KW-1185">Reference proteome</keyword>
<gene>
    <name evidence="3" type="ORF">D9K79_01890</name>
    <name evidence="2" type="ORF">D9K80_04640</name>
</gene>
<reference evidence="4 5" key="1">
    <citation type="submission" date="2018-09" db="EMBL/GenBank/DDBJ databases">
        <title>The draft genome of Acinetobacter sp. strains.</title>
        <authorList>
            <person name="Qin J."/>
            <person name="Feng Y."/>
            <person name="Zong Z."/>
        </authorList>
    </citation>
    <scope>NUCLEOTIDE SEQUENCE [LARGE SCALE GENOMIC DNA]</scope>
    <source>
        <strain evidence="3 5">WCHAc060001</strain>
        <strain evidence="2 4">WCHAc060003</strain>
    </source>
</reference>
<keyword evidence="1" id="KW-0732">Signal</keyword>
<dbReference type="EMBL" id="RCHE01000003">
    <property type="protein sequence ID" value="RLL49560.1"/>
    <property type="molecule type" value="Genomic_DNA"/>
</dbReference>
<feature type="chain" id="PRO_5044605974" description="Lipoprotein" evidence="1">
    <location>
        <begin position="24"/>
        <end position="66"/>
    </location>
</feature>
<accession>A0A498D1K7</accession>
<evidence type="ECO:0000313" key="2">
    <source>
        <dbReference type="EMBL" id="RLL37040.1"/>
    </source>
</evidence>
<evidence type="ECO:0000313" key="5">
    <source>
        <dbReference type="Proteomes" id="UP000273105"/>
    </source>
</evidence>
<sequence>MNKLFQMLFLSCTAMLIYGCASTQPQVMQESQACMNYRGMMTAPMAPDAMQGLKQACDDSKHSANK</sequence>
<dbReference type="EMBL" id="RCHD01000007">
    <property type="protein sequence ID" value="RLL37040.1"/>
    <property type="molecule type" value="Genomic_DNA"/>
</dbReference>
<evidence type="ECO:0000313" key="3">
    <source>
        <dbReference type="EMBL" id="RLL49560.1"/>
    </source>
</evidence>
<dbReference type="RefSeq" id="WP_106984220.1">
    <property type="nucleotide sequence ID" value="NZ_CP035934.2"/>
</dbReference>
<evidence type="ECO:0000256" key="1">
    <source>
        <dbReference type="SAM" id="SignalP"/>
    </source>
</evidence>
<dbReference type="Proteomes" id="UP000267166">
    <property type="component" value="Unassembled WGS sequence"/>
</dbReference>
<proteinExistence type="predicted"/>
<evidence type="ECO:0008006" key="6">
    <source>
        <dbReference type="Google" id="ProtNLM"/>
    </source>
</evidence>
<dbReference type="Proteomes" id="UP000273105">
    <property type="component" value="Unassembled WGS sequence"/>
</dbReference>
<organism evidence="2 4">
    <name type="scientific">Acinetobacter cumulans</name>
    <dbReference type="NCBI Taxonomy" id="2136182"/>
    <lineage>
        <taxon>Bacteria</taxon>
        <taxon>Pseudomonadati</taxon>
        <taxon>Pseudomonadota</taxon>
        <taxon>Gammaproteobacteria</taxon>
        <taxon>Moraxellales</taxon>
        <taxon>Moraxellaceae</taxon>
        <taxon>Acinetobacter</taxon>
    </lineage>
</organism>
<name>A0A498D1K7_9GAMM</name>
<feature type="signal peptide" evidence="1">
    <location>
        <begin position="1"/>
        <end position="23"/>
    </location>
</feature>
<protein>
    <recommendedName>
        <fullName evidence="6">Lipoprotein</fullName>
    </recommendedName>
</protein>
<dbReference type="AlphaFoldDB" id="A0A498D1K7"/>
<comment type="caution">
    <text evidence="2">The sequence shown here is derived from an EMBL/GenBank/DDBJ whole genome shotgun (WGS) entry which is preliminary data.</text>
</comment>
<evidence type="ECO:0000313" key="4">
    <source>
        <dbReference type="Proteomes" id="UP000267166"/>
    </source>
</evidence>